<dbReference type="PANTHER" id="PTHR35458:SF8">
    <property type="entry name" value="SLR0650 PROTEIN"/>
    <property type="match status" value="1"/>
</dbReference>
<organism evidence="2 3">
    <name type="scientific">Candidatus Woesebacteria bacterium GW2011_GWB1_38_5b</name>
    <dbReference type="NCBI Taxonomy" id="1618569"/>
    <lineage>
        <taxon>Bacteria</taxon>
        <taxon>Candidatus Woeseibacteriota</taxon>
    </lineage>
</organism>
<feature type="domain" description="NYN" evidence="1">
    <location>
        <begin position="6"/>
        <end position="162"/>
    </location>
</feature>
<evidence type="ECO:0000259" key="1">
    <source>
        <dbReference type="Pfam" id="PF01936"/>
    </source>
</evidence>
<evidence type="ECO:0000313" key="3">
    <source>
        <dbReference type="Proteomes" id="UP000034181"/>
    </source>
</evidence>
<accession>A0A0G0K982</accession>
<proteinExistence type="predicted"/>
<dbReference type="InterPro" id="IPR047140">
    <property type="entry name" value="LabA"/>
</dbReference>
<name>A0A0G0K982_9BACT</name>
<dbReference type="InterPro" id="IPR021139">
    <property type="entry name" value="NYN"/>
</dbReference>
<protein>
    <recommendedName>
        <fullName evidence="1">NYN domain-containing protein</fullName>
    </recommendedName>
</protein>
<comment type="caution">
    <text evidence="2">The sequence shown here is derived from an EMBL/GenBank/DDBJ whole genome shotgun (WGS) entry which is preliminary data.</text>
</comment>
<dbReference type="PANTHER" id="PTHR35458">
    <property type="entry name" value="SLR0755 PROTEIN"/>
    <property type="match status" value="1"/>
</dbReference>
<dbReference type="Pfam" id="PF01936">
    <property type="entry name" value="NYN"/>
    <property type="match status" value="1"/>
</dbReference>
<dbReference type="Gene3D" id="3.40.50.1010">
    <property type="entry name" value="5'-nuclease"/>
    <property type="match status" value="1"/>
</dbReference>
<evidence type="ECO:0000313" key="2">
    <source>
        <dbReference type="EMBL" id="KKQ75417.1"/>
    </source>
</evidence>
<dbReference type="AlphaFoldDB" id="A0A0G0K982"/>
<sequence length="176" mass="20235">MKQKCIILIDGSNFYFKLKDLKLHNLLSFNFSKFSQFLVRSNKIVGTYYYIGRIKQDGSIKTEKLFNAQQKLLGQLKKHKVIYKFGYLLKNDGVYHEKGVDVQIAVDMLFTAYEDVANRIIIVSSDTDLEPAIKKAKEKGKIVEYVGFSHKASVAMVSFCSESTLLKKEDLQQFIK</sequence>
<dbReference type="GO" id="GO:0004540">
    <property type="term" value="F:RNA nuclease activity"/>
    <property type="evidence" value="ECO:0007669"/>
    <property type="project" value="InterPro"/>
</dbReference>
<dbReference type="EMBL" id="LBUZ01000011">
    <property type="protein sequence ID" value="KKQ75417.1"/>
    <property type="molecule type" value="Genomic_DNA"/>
</dbReference>
<reference evidence="2 3" key="1">
    <citation type="journal article" date="2015" name="Nature">
        <title>rRNA introns, odd ribosomes, and small enigmatic genomes across a large radiation of phyla.</title>
        <authorList>
            <person name="Brown C.T."/>
            <person name="Hug L.A."/>
            <person name="Thomas B.C."/>
            <person name="Sharon I."/>
            <person name="Castelle C.J."/>
            <person name="Singh A."/>
            <person name="Wilkins M.J."/>
            <person name="Williams K.H."/>
            <person name="Banfield J.F."/>
        </authorList>
    </citation>
    <scope>NUCLEOTIDE SEQUENCE [LARGE SCALE GENOMIC DNA]</scope>
</reference>
<gene>
    <name evidence="2" type="ORF">US96_C0011G0015</name>
</gene>
<dbReference type="Proteomes" id="UP000034181">
    <property type="component" value="Unassembled WGS sequence"/>
</dbReference>